<evidence type="ECO:0000256" key="7">
    <source>
        <dbReference type="RuleBase" id="RU363032"/>
    </source>
</evidence>
<dbReference type="InterPro" id="IPR045621">
    <property type="entry name" value="BPD_transp_1_N"/>
</dbReference>
<evidence type="ECO:0000313" key="9">
    <source>
        <dbReference type="EMBL" id="ADZ69390.1"/>
    </source>
</evidence>
<dbReference type="eggNOG" id="COG0601">
    <property type="taxonomic scope" value="Bacteria"/>
</dbReference>
<organism evidence="9 10">
    <name type="scientific">Polymorphum gilvum (strain LMG 25793 / CGMCC 1.9160 / SL003B-26A1)</name>
    <dbReference type="NCBI Taxonomy" id="991905"/>
    <lineage>
        <taxon>Bacteria</taxon>
        <taxon>Pseudomonadati</taxon>
        <taxon>Pseudomonadota</taxon>
        <taxon>Alphaproteobacteria</taxon>
        <taxon>Rhodobacterales</taxon>
        <taxon>Paracoccaceae</taxon>
        <taxon>Polymorphum</taxon>
    </lineage>
</organism>
<accession>F2IXQ9</accession>
<reference evidence="9 10" key="1">
    <citation type="journal article" date="2011" name="J. Bacteriol.">
        <title>Complete genome sequence of Polymorphum gilvum SL003B-26A1T, a crude oil-degrading bacterium from oil-polluted saline soil.</title>
        <authorList>
            <person name="Li S.G."/>
            <person name="Tang Y.Q."/>
            <person name="Nie Y."/>
            <person name="Cai M."/>
            <person name="Wu X.L."/>
        </authorList>
    </citation>
    <scope>NUCLEOTIDE SEQUENCE [LARGE SCALE GENOMIC DNA]</scope>
    <source>
        <strain evidence="10">LMG 25793 / CGMCC 1.9160 / SL003B-26A1</strain>
    </source>
</reference>
<feature type="transmembrane region" description="Helical" evidence="7">
    <location>
        <begin position="125"/>
        <end position="153"/>
    </location>
</feature>
<name>F2IXQ9_POLGS</name>
<keyword evidence="5 7" id="KW-1133">Transmembrane helix</keyword>
<evidence type="ECO:0000259" key="8">
    <source>
        <dbReference type="PROSITE" id="PS50928"/>
    </source>
</evidence>
<keyword evidence="4 7" id="KW-0812">Transmembrane</keyword>
<evidence type="ECO:0000256" key="3">
    <source>
        <dbReference type="ARBA" id="ARBA00022475"/>
    </source>
</evidence>
<dbReference type="STRING" id="991905.SL003B_0961"/>
<feature type="transmembrane region" description="Helical" evidence="7">
    <location>
        <begin position="286"/>
        <end position="312"/>
    </location>
</feature>
<dbReference type="PATRIC" id="fig|991905.3.peg.976"/>
<evidence type="ECO:0000256" key="1">
    <source>
        <dbReference type="ARBA" id="ARBA00004651"/>
    </source>
</evidence>
<dbReference type="Pfam" id="PF19300">
    <property type="entry name" value="BPD_transp_1_N"/>
    <property type="match status" value="1"/>
</dbReference>
<keyword evidence="10" id="KW-1185">Reference proteome</keyword>
<comment type="similarity">
    <text evidence="7">Belongs to the binding-protein-dependent transport system permease family.</text>
</comment>
<keyword evidence="2 7" id="KW-0813">Transport</keyword>
<dbReference type="InterPro" id="IPR000515">
    <property type="entry name" value="MetI-like"/>
</dbReference>
<protein>
    <submittedName>
        <fullName evidence="9">Dipeptide transport system permease protein dppB</fullName>
    </submittedName>
</protein>
<dbReference type="KEGG" id="pgv:SL003B_0961"/>
<dbReference type="AlphaFoldDB" id="F2IXQ9"/>
<dbReference type="GO" id="GO:0071916">
    <property type="term" value="F:dipeptide transmembrane transporter activity"/>
    <property type="evidence" value="ECO:0007669"/>
    <property type="project" value="TreeGrafter"/>
</dbReference>
<sequence>MVLRRRPRLSGWRPAPLIAAAAGPPDPDPTMIRFLLGRLGLLIPTFLGVTLVAFSFIRLLPGDPLDLLAGERGMDPERKAQLMKQMGFDKPLWQQYLDYLLNVFQGDLGTSFASKKPVLTEFLTLFPATVELSLCAIVIAVALGIPAGIFAAVKRGSVADQAIMGTALVGYSMPIFWWGLLLIILFSGILQWTPVSGRISLMYFFPQVTGFMLIDSLLSGEKGAFVSAVRHLILPSVVLATIPLAVIARQTRSAMLEVLGEDYVRTARAKGLPPARVIGLHALRNALIPVITTIGLQIGVLLAGAILTETIFSWPGIGKWLVDSISRRDYFVVQGGLLLIAGIIMLVNLIVDVLYGLINPRIRHT</sequence>
<evidence type="ECO:0000313" key="10">
    <source>
        <dbReference type="Proteomes" id="UP000008130"/>
    </source>
</evidence>
<feature type="transmembrane region" description="Helical" evidence="7">
    <location>
        <begin position="228"/>
        <end position="248"/>
    </location>
</feature>
<proteinExistence type="inferred from homology"/>
<comment type="subcellular location">
    <subcellularLocation>
        <location evidence="1 7">Cell membrane</location>
        <topology evidence="1 7">Multi-pass membrane protein</topology>
    </subcellularLocation>
</comment>
<feature type="transmembrane region" description="Helical" evidence="7">
    <location>
        <begin position="39"/>
        <end position="60"/>
    </location>
</feature>
<keyword evidence="3" id="KW-1003">Cell membrane</keyword>
<evidence type="ECO:0000256" key="4">
    <source>
        <dbReference type="ARBA" id="ARBA00022692"/>
    </source>
</evidence>
<dbReference type="CDD" id="cd06261">
    <property type="entry name" value="TM_PBP2"/>
    <property type="match status" value="1"/>
</dbReference>
<dbReference type="PANTHER" id="PTHR43163:SF6">
    <property type="entry name" value="DIPEPTIDE TRANSPORT SYSTEM PERMEASE PROTEIN DPPB-RELATED"/>
    <property type="match status" value="1"/>
</dbReference>
<evidence type="ECO:0000256" key="6">
    <source>
        <dbReference type="ARBA" id="ARBA00023136"/>
    </source>
</evidence>
<dbReference type="HOGENOM" id="CLU_036879_0_0_5"/>
<evidence type="ECO:0000256" key="5">
    <source>
        <dbReference type="ARBA" id="ARBA00022989"/>
    </source>
</evidence>
<dbReference type="Pfam" id="PF00528">
    <property type="entry name" value="BPD_transp_1"/>
    <property type="match status" value="1"/>
</dbReference>
<dbReference type="GO" id="GO:0005886">
    <property type="term" value="C:plasma membrane"/>
    <property type="evidence" value="ECO:0007669"/>
    <property type="project" value="UniProtKB-SubCell"/>
</dbReference>
<evidence type="ECO:0000256" key="2">
    <source>
        <dbReference type="ARBA" id="ARBA00022448"/>
    </source>
</evidence>
<dbReference type="SUPFAM" id="SSF161098">
    <property type="entry name" value="MetI-like"/>
    <property type="match status" value="1"/>
</dbReference>
<feature type="transmembrane region" description="Helical" evidence="7">
    <location>
        <begin position="174"/>
        <end position="193"/>
    </location>
</feature>
<gene>
    <name evidence="9" type="ordered locus">SL003B_0961</name>
</gene>
<dbReference type="Gene3D" id="1.10.3720.10">
    <property type="entry name" value="MetI-like"/>
    <property type="match status" value="1"/>
</dbReference>
<dbReference type="InterPro" id="IPR035906">
    <property type="entry name" value="MetI-like_sf"/>
</dbReference>
<feature type="transmembrane region" description="Helical" evidence="7">
    <location>
        <begin position="332"/>
        <end position="358"/>
    </location>
</feature>
<keyword evidence="6 7" id="KW-0472">Membrane</keyword>
<dbReference type="PROSITE" id="PS50928">
    <property type="entry name" value="ABC_TM1"/>
    <property type="match status" value="1"/>
</dbReference>
<feature type="domain" description="ABC transmembrane type-1" evidence="8">
    <location>
        <begin position="126"/>
        <end position="355"/>
    </location>
</feature>
<dbReference type="EMBL" id="CP002568">
    <property type="protein sequence ID" value="ADZ69390.1"/>
    <property type="molecule type" value="Genomic_DNA"/>
</dbReference>
<dbReference type="Proteomes" id="UP000008130">
    <property type="component" value="Chromosome"/>
</dbReference>
<dbReference type="PANTHER" id="PTHR43163">
    <property type="entry name" value="DIPEPTIDE TRANSPORT SYSTEM PERMEASE PROTEIN DPPB-RELATED"/>
    <property type="match status" value="1"/>
</dbReference>